<feature type="transmembrane region" description="Helical" evidence="7">
    <location>
        <begin position="734"/>
        <end position="758"/>
    </location>
</feature>
<reference evidence="11" key="1">
    <citation type="journal article" date="2003" name="Appl. Microbiol. Biotechnol.">
        <title>The Corynebacterium glutamicum genome: features and impacts on biotechnological processes.</title>
        <authorList>
            <person name="Ikeda M."/>
            <person name="Nakagawa S."/>
        </authorList>
    </citation>
    <scope>NUCLEOTIDE SEQUENCE [LARGE SCALE GENOMIC DNA]</scope>
    <source>
        <strain evidence="11">ATCC 13032 / DSM 20300 / BCRC 11384 / JCM 1318 / LMG 3730 / NCIMB 10025</strain>
    </source>
</reference>
<keyword evidence="3 7" id="KW-0812">Transmembrane</keyword>
<dbReference type="InterPro" id="IPR003838">
    <property type="entry name" value="ABC3_permease_C"/>
</dbReference>
<evidence type="ECO:0000256" key="4">
    <source>
        <dbReference type="ARBA" id="ARBA00022989"/>
    </source>
</evidence>
<comment type="similarity">
    <text evidence="6">Belongs to the ABC-4 integral membrane protein family.</text>
</comment>
<dbReference type="PANTHER" id="PTHR30572:SF4">
    <property type="entry name" value="ABC TRANSPORTER PERMEASE YTRF"/>
    <property type="match status" value="1"/>
</dbReference>
<dbReference type="KEGG" id="cgb:cg0486"/>
<evidence type="ECO:0000256" key="3">
    <source>
        <dbReference type="ARBA" id="ARBA00022692"/>
    </source>
</evidence>
<dbReference type="GO" id="GO:0022857">
    <property type="term" value="F:transmembrane transporter activity"/>
    <property type="evidence" value="ECO:0007669"/>
    <property type="project" value="TreeGrafter"/>
</dbReference>
<evidence type="ECO:0000259" key="8">
    <source>
        <dbReference type="Pfam" id="PF02687"/>
    </source>
</evidence>
<dbReference type="STRING" id="196627.cg0486"/>
<evidence type="ECO:0000256" key="1">
    <source>
        <dbReference type="ARBA" id="ARBA00004651"/>
    </source>
</evidence>
<dbReference type="KEGG" id="cgl:Cgl0406"/>
<feature type="transmembrane region" description="Helical" evidence="7">
    <location>
        <begin position="827"/>
        <end position="847"/>
    </location>
</feature>
<dbReference type="EMBL" id="BA000036">
    <property type="protein sequence ID" value="BAB97799.1"/>
    <property type="molecule type" value="Genomic_DNA"/>
</dbReference>
<dbReference type="AlphaFoldDB" id="Q8NTA1"/>
<gene>
    <name evidence="10" type="ordered locus">Cgl0406</name>
</gene>
<proteinExistence type="inferred from homology"/>
<keyword evidence="4 7" id="KW-1133">Transmembrane helix</keyword>
<feature type="domain" description="MacB-like periplasmic core" evidence="9">
    <location>
        <begin position="494"/>
        <end position="703"/>
    </location>
</feature>
<feature type="transmembrane region" description="Helical" evidence="7">
    <location>
        <begin position="440"/>
        <end position="473"/>
    </location>
</feature>
<organism evidence="10 11">
    <name type="scientific">Corynebacterium glutamicum (strain ATCC 13032 / DSM 20300 / JCM 1318 / BCRC 11384 / CCUG 27702 / LMG 3730 / NBRC 12168 / NCIMB 10025 / NRRL B-2784 / 534)</name>
    <dbReference type="NCBI Taxonomy" id="196627"/>
    <lineage>
        <taxon>Bacteria</taxon>
        <taxon>Bacillati</taxon>
        <taxon>Actinomycetota</taxon>
        <taxon>Actinomycetes</taxon>
        <taxon>Mycobacteriales</taxon>
        <taxon>Corynebacteriaceae</taxon>
        <taxon>Corynebacterium</taxon>
    </lineage>
</organism>
<dbReference type="BioCyc" id="CORYNE:G18NG-9963-MONOMER"/>
<accession>Q6M7V7</accession>
<feature type="transmembrane region" description="Helical" evidence="7">
    <location>
        <begin position="258"/>
        <end position="287"/>
    </location>
</feature>
<dbReference type="Pfam" id="PF02687">
    <property type="entry name" value="FtsX"/>
    <property type="match status" value="2"/>
</dbReference>
<dbReference type="Pfam" id="PF12704">
    <property type="entry name" value="MacB_PCD"/>
    <property type="match status" value="2"/>
</dbReference>
<dbReference type="SMR" id="Q8NTA1"/>
<evidence type="ECO:0000313" key="10">
    <source>
        <dbReference type="EMBL" id="BAB97799.1"/>
    </source>
</evidence>
<feature type="domain" description="MacB-like periplasmic core" evidence="9">
    <location>
        <begin position="8"/>
        <end position="230"/>
    </location>
</feature>
<feature type="transmembrane region" description="Helical" evidence="7">
    <location>
        <begin position="494"/>
        <end position="516"/>
    </location>
</feature>
<keyword evidence="5 7" id="KW-0472">Membrane</keyword>
<name>Q8NTA1_CORGL</name>
<evidence type="ECO:0000256" key="5">
    <source>
        <dbReference type="ARBA" id="ARBA00023136"/>
    </source>
</evidence>
<keyword evidence="10" id="KW-0449">Lipoprotein</keyword>
<dbReference type="PATRIC" id="fig|196627.13.peg.406"/>
<keyword evidence="2" id="KW-1003">Cell membrane</keyword>
<feature type="transmembrane region" description="Helical" evidence="7">
    <location>
        <begin position="790"/>
        <end position="812"/>
    </location>
</feature>
<dbReference type="InterPro" id="IPR025857">
    <property type="entry name" value="MacB_PCD"/>
</dbReference>
<keyword evidence="11" id="KW-1185">Reference proteome</keyword>
<dbReference type="PANTHER" id="PTHR30572">
    <property type="entry name" value="MEMBRANE COMPONENT OF TRANSPORTER-RELATED"/>
    <property type="match status" value="1"/>
</dbReference>
<evidence type="ECO:0000259" key="9">
    <source>
        <dbReference type="Pfam" id="PF12704"/>
    </source>
</evidence>
<protein>
    <submittedName>
        <fullName evidence="10">ABC-type transport systems, involved in lipoprotein release, permease components</fullName>
    </submittedName>
</protein>
<dbReference type="GO" id="GO:0005886">
    <property type="term" value="C:plasma membrane"/>
    <property type="evidence" value="ECO:0007669"/>
    <property type="project" value="UniProtKB-SubCell"/>
</dbReference>
<evidence type="ECO:0000256" key="6">
    <source>
        <dbReference type="ARBA" id="ARBA00038076"/>
    </source>
</evidence>
<evidence type="ECO:0000256" key="7">
    <source>
        <dbReference type="SAM" id="Phobius"/>
    </source>
</evidence>
<feature type="transmembrane region" description="Helical" evidence="7">
    <location>
        <begin position="308"/>
        <end position="332"/>
    </location>
</feature>
<feature type="domain" description="ABC3 transporter permease C-terminal" evidence="8">
    <location>
        <begin position="265"/>
        <end position="386"/>
    </location>
</feature>
<feature type="domain" description="ABC3 transporter permease C-terminal" evidence="8">
    <location>
        <begin position="741"/>
        <end position="857"/>
    </location>
</feature>
<comment type="subcellular location">
    <subcellularLocation>
        <location evidence="1">Cell membrane</location>
        <topology evidence="1">Multi-pass membrane protein</topology>
    </subcellularLocation>
</comment>
<feature type="transmembrane region" description="Helical" evidence="7">
    <location>
        <begin position="352"/>
        <end position="372"/>
    </location>
</feature>
<dbReference type="Proteomes" id="UP000000582">
    <property type="component" value="Chromosome"/>
</dbReference>
<dbReference type="OrthoDB" id="9780560at2"/>
<dbReference type="HOGENOM" id="CLU_012341_1_0_11"/>
<sequence>MANKLRMALTVLSVVLGTAFLCGSLLLTHSLERTFSSIVDAGVEGVDVGVIAQQNNPDGVPFSVIAEIEQYPEVRAVNIIGDGPGMPSGTTMTGQSALILTDSDGNPLQAGSSGTHPLAIYPQGEWVSPEPTLIDGHFPTKPDEVVVNASAAKRGGLSLGDHLTIVTPTERIDATLSGTFESNTDVAGWVGVGFTPQRYVELFTNGTDASQITIAVNDGADPMAVRNRIGKNHRDLLPLLPEQIIDQTTGDTARQLEFMTYVLLAFAAIALIVGSFIIANTFAMIVAQRTGEFALLRSIGVSTFQIGFSVIMEAVFVGLIGGFIGIAVGFGVVNALVQVLNQFGDTLSSIDITYNAGSFIFPVLFAVTATVLSSISPAHRAGNLPPVQAFESSDARSDALGRIRFLVAAVMLTLGISLTIAGAVVSAINGDEFKTETRLAFIGAGLLLVFFSLSLSGPALMVATSQTLGVAIMSPFRAVGKLAQRNTLRNPRRSATTALAVTLSVGLVACVGVIGATTRASVFGSMESTIKSPYVLDSIGGTMIPGQPAGGSRSLSMSAAVAQEIAQTRGVGKVGTLMTGSVQVNGWDNENTTIFDGDLSQFLDLAVRSGDAFDDETPGVMISTTYADQSDLEVGDTVTVNPYGSDDGIRVPITGIYAETNLVGHLMVNAAATNRVLTSADTYHRSQIFVNGDGSTTNEELRDILVDAVAPFLIVQVKSKDEFRGSLGTQINQLLGIIYGLLALAVIIAVLGIVNTLFLSISERTREIGILRATGVQRGQIRRMITLESVILSIHGAIHGLLLGTFIGWAIVSCLRTRGMAPVEFPWTQIGLMLISAIIIGGIAALIPANRASRISPLEAIN</sequence>
<dbReference type="InterPro" id="IPR050250">
    <property type="entry name" value="Macrolide_Exporter_MacB"/>
</dbReference>
<feature type="transmembrane region" description="Helical" evidence="7">
    <location>
        <begin position="405"/>
        <end position="428"/>
    </location>
</feature>
<evidence type="ECO:0000313" key="11">
    <source>
        <dbReference type="Proteomes" id="UP000000582"/>
    </source>
</evidence>
<evidence type="ECO:0000256" key="2">
    <source>
        <dbReference type="ARBA" id="ARBA00022475"/>
    </source>
</evidence>
<accession>Q8NTA1</accession>
<dbReference type="eggNOG" id="COG0577">
    <property type="taxonomic scope" value="Bacteria"/>
</dbReference>